<dbReference type="EMBL" id="BDUF01000121">
    <property type="protein sequence ID" value="GAX92070.1"/>
    <property type="molecule type" value="Genomic_DNA"/>
</dbReference>
<sequence length="379" mass="44327">MYFVFLISFLTIGHVMTPWVIAKGYGFGEHYRFTQGPNTTFHEVELFVEAVKRTEAHKIAFVGDSVVNSVFSRPNETLPVYLEQSLKTRYPNVKVYNYGMQGALHFDFFQMIRYLHEQQAVNEFIINLSYPFFSDKLTANGSLYYRMLYPVIRPGELESIGVQYKPNEVENKVEAGNTQLERWLLDHAIKQYNPYRYRNDLNHILFGGHPANIAKEWVDKEVLDRPVIKKENEEEPTSEKDMEQNKYKSWTEFGWSEKDIAHLHDVYSVTDLQANPNKAQPFFKVLEYAKQNNIRLTVVITPINFELLHKYKIFGENGYRKNIGYLKEQIARYGFPVYDFQGQIPSEQFHDSLHLLGPGNRLLAEKIAKEMVRQRGGNL</sequence>
<accession>A0A292YU93</accession>
<reference evidence="2" key="1">
    <citation type="submission" date="2017-07" db="EMBL/GenBank/DDBJ databases">
        <title>Draft genome sequence of Effusibacillus lacus strain skLN1.</title>
        <authorList>
            <person name="Watanabe M."/>
            <person name="Kojima H."/>
            <person name="Fukui M."/>
        </authorList>
    </citation>
    <scope>NUCLEOTIDE SEQUENCE [LARGE SCALE GENOMIC DNA]</scope>
    <source>
        <strain evidence="2">skLN1</strain>
    </source>
</reference>
<protein>
    <submittedName>
        <fullName evidence="1">Uncharacterized protein</fullName>
    </submittedName>
</protein>
<comment type="caution">
    <text evidence="1">The sequence shown here is derived from an EMBL/GenBank/DDBJ whole genome shotgun (WGS) entry which is preliminary data.</text>
</comment>
<keyword evidence="2" id="KW-1185">Reference proteome</keyword>
<dbReference type="Proteomes" id="UP000217785">
    <property type="component" value="Unassembled WGS sequence"/>
</dbReference>
<organism evidence="1 2">
    <name type="scientific">Effusibacillus lacus</name>
    <dbReference type="NCBI Taxonomy" id="1348429"/>
    <lineage>
        <taxon>Bacteria</taxon>
        <taxon>Bacillati</taxon>
        <taxon>Bacillota</taxon>
        <taxon>Bacilli</taxon>
        <taxon>Bacillales</taxon>
        <taxon>Alicyclobacillaceae</taxon>
        <taxon>Effusibacillus</taxon>
    </lineage>
</organism>
<evidence type="ECO:0000313" key="2">
    <source>
        <dbReference type="Proteomes" id="UP000217785"/>
    </source>
</evidence>
<dbReference type="SUPFAM" id="SSF52266">
    <property type="entry name" value="SGNH hydrolase"/>
    <property type="match status" value="1"/>
</dbReference>
<gene>
    <name evidence="1" type="ORF">EFBL_3761</name>
</gene>
<evidence type="ECO:0000313" key="1">
    <source>
        <dbReference type="EMBL" id="GAX92070.1"/>
    </source>
</evidence>
<name>A0A292YU93_9BACL</name>
<proteinExistence type="predicted"/>
<dbReference type="AlphaFoldDB" id="A0A292YU93"/>